<reference evidence="1" key="1">
    <citation type="submission" date="2022-04" db="EMBL/GenBank/DDBJ databases">
        <authorList>
            <person name="Seo M.-J."/>
        </authorList>
    </citation>
    <scope>NUCLEOTIDE SEQUENCE</scope>
    <source>
        <strain evidence="1">MBLB2552</strain>
    </source>
</reference>
<evidence type="ECO:0000313" key="2">
    <source>
        <dbReference type="Proteomes" id="UP001139534"/>
    </source>
</evidence>
<dbReference type="RefSeq" id="WP_248551392.1">
    <property type="nucleotide sequence ID" value="NZ_JALPRK010000005.1"/>
</dbReference>
<organism evidence="1 2">
    <name type="scientific">Paenibacillus mellifer</name>
    <dbReference type="NCBI Taxonomy" id="2937794"/>
    <lineage>
        <taxon>Bacteria</taxon>
        <taxon>Bacillati</taxon>
        <taxon>Bacillota</taxon>
        <taxon>Bacilli</taxon>
        <taxon>Bacillales</taxon>
        <taxon>Paenibacillaceae</taxon>
        <taxon>Paenibacillus</taxon>
    </lineage>
</organism>
<gene>
    <name evidence="1" type="ORF">M0651_08410</name>
</gene>
<proteinExistence type="predicted"/>
<dbReference type="AlphaFoldDB" id="A0A9X2BNS5"/>
<protein>
    <submittedName>
        <fullName evidence="1">Uncharacterized protein</fullName>
    </submittedName>
</protein>
<evidence type="ECO:0000313" key="1">
    <source>
        <dbReference type="EMBL" id="MCK8487189.1"/>
    </source>
</evidence>
<dbReference type="EMBL" id="JALPRK010000005">
    <property type="protein sequence ID" value="MCK8487189.1"/>
    <property type="molecule type" value="Genomic_DNA"/>
</dbReference>
<sequence>MTRPEDRQEQYVAKQIKAAQAGEYPEHKEINEAENGSMVNDMEDLIQLGEDMEAMKTSQEDLEQNGLLSDPEQ</sequence>
<dbReference type="Proteomes" id="UP001139534">
    <property type="component" value="Unassembled WGS sequence"/>
</dbReference>
<name>A0A9X2BNS5_9BACL</name>
<keyword evidence="2" id="KW-1185">Reference proteome</keyword>
<accession>A0A9X2BNS5</accession>
<comment type="caution">
    <text evidence="1">The sequence shown here is derived from an EMBL/GenBank/DDBJ whole genome shotgun (WGS) entry which is preliminary data.</text>
</comment>